<evidence type="ECO:0000256" key="2">
    <source>
        <dbReference type="ARBA" id="ARBA00007957"/>
    </source>
</evidence>
<dbReference type="RefSeq" id="WP_151152115.1">
    <property type="nucleotide sequence ID" value="NZ_WAIE01000012.1"/>
</dbReference>
<comment type="similarity">
    <text evidence="2">Belongs to the Fur family.</text>
</comment>
<dbReference type="CDD" id="cd07153">
    <property type="entry name" value="Fur_like"/>
    <property type="match status" value="1"/>
</dbReference>
<evidence type="ECO:0000256" key="7">
    <source>
        <dbReference type="ARBA" id="ARBA00022723"/>
    </source>
</evidence>
<dbReference type="EMBL" id="WAIE01000012">
    <property type="protein sequence ID" value="KAB1437265.1"/>
    <property type="molecule type" value="Genomic_DNA"/>
</dbReference>
<name>A0A6N6MYJ4_9BACT</name>
<dbReference type="PANTHER" id="PTHR33202">
    <property type="entry name" value="ZINC UPTAKE REGULATION PROTEIN"/>
    <property type="match status" value="1"/>
</dbReference>
<dbReference type="InterPro" id="IPR036388">
    <property type="entry name" value="WH-like_DNA-bd_sf"/>
</dbReference>
<evidence type="ECO:0000256" key="5">
    <source>
        <dbReference type="ARBA" id="ARBA00022490"/>
    </source>
</evidence>
<keyword evidence="15" id="KW-1185">Reference proteome</keyword>
<keyword evidence="7 12" id="KW-0479">Metal-binding</keyword>
<keyword evidence="8 12" id="KW-0862">Zinc</keyword>
<dbReference type="InterPro" id="IPR002481">
    <property type="entry name" value="FUR"/>
</dbReference>
<dbReference type="Gene3D" id="1.10.10.10">
    <property type="entry name" value="Winged helix-like DNA-binding domain superfamily/Winged helix DNA-binding domain"/>
    <property type="match status" value="1"/>
</dbReference>
<keyword evidence="13" id="KW-0408">Iron</keyword>
<dbReference type="SUPFAM" id="SSF46785">
    <property type="entry name" value="Winged helix' DNA-binding domain"/>
    <property type="match status" value="1"/>
</dbReference>
<dbReference type="GO" id="GO:0000976">
    <property type="term" value="F:transcription cis-regulatory region binding"/>
    <property type="evidence" value="ECO:0007669"/>
    <property type="project" value="TreeGrafter"/>
</dbReference>
<organism evidence="14 15">
    <name type="scientific">Pseudodesulfovibrio senegalensis</name>
    <dbReference type="NCBI Taxonomy" id="1721087"/>
    <lineage>
        <taxon>Bacteria</taxon>
        <taxon>Pseudomonadati</taxon>
        <taxon>Thermodesulfobacteriota</taxon>
        <taxon>Desulfovibrionia</taxon>
        <taxon>Desulfovibrionales</taxon>
        <taxon>Desulfovibrionaceae</taxon>
    </lineage>
</organism>
<protein>
    <recommendedName>
        <fullName evidence="4">Ferric uptake regulation protein</fullName>
    </recommendedName>
</protein>
<accession>A0A6N6MYJ4</accession>
<evidence type="ECO:0000256" key="6">
    <source>
        <dbReference type="ARBA" id="ARBA00022491"/>
    </source>
</evidence>
<sequence length="153" mass="17535">MNGTTRIFQDYLKANRLKLTSQRKLILDIFISGSQLLTAEELFRQVSGIDPGISLSTVYRTFKHLQQAGLARCVHYGDGTTRYEPSDGQKSYLVCEKCGKKIPIINPYLECLQQESARQEGFRMFRSRTTIYGLCHECLKEHMPCQPQDATQH</sequence>
<evidence type="ECO:0000256" key="3">
    <source>
        <dbReference type="ARBA" id="ARBA00011738"/>
    </source>
</evidence>
<dbReference type="GO" id="GO:0005829">
    <property type="term" value="C:cytosol"/>
    <property type="evidence" value="ECO:0007669"/>
    <property type="project" value="TreeGrafter"/>
</dbReference>
<keyword evidence="5" id="KW-0963">Cytoplasm</keyword>
<keyword evidence="10" id="KW-0238">DNA-binding</keyword>
<dbReference type="Gene3D" id="3.30.1490.190">
    <property type="match status" value="1"/>
</dbReference>
<evidence type="ECO:0000256" key="13">
    <source>
        <dbReference type="PIRSR" id="PIRSR602481-2"/>
    </source>
</evidence>
<reference evidence="14 15" key="1">
    <citation type="journal article" date="2017" name="Int. J. Syst. Evol. Microbiol.">
        <title>Desulfovibrio senegalensis sp. nov., a mesophilic sulfate reducer isolated from marine sediment.</title>
        <authorList>
            <person name="Thioye A."/>
            <person name="Gam Z.B.A."/>
            <person name="Mbengue M."/>
            <person name="Cayol J.L."/>
            <person name="Joseph-Bartoli M."/>
            <person name="Toure-Kane C."/>
            <person name="Labat M."/>
        </authorList>
    </citation>
    <scope>NUCLEOTIDE SEQUENCE [LARGE SCALE GENOMIC DNA]</scope>
    <source>
        <strain evidence="14 15">DSM 101509</strain>
    </source>
</reference>
<dbReference type="GO" id="GO:1900376">
    <property type="term" value="P:regulation of secondary metabolite biosynthetic process"/>
    <property type="evidence" value="ECO:0007669"/>
    <property type="project" value="TreeGrafter"/>
</dbReference>
<evidence type="ECO:0000256" key="9">
    <source>
        <dbReference type="ARBA" id="ARBA00023015"/>
    </source>
</evidence>
<comment type="subcellular location">
    <subcellularLocation>
        <location evidence="1">Cytoplasm</location>
    </subcellularLocation>
</comment>
<comment type="subunit">
    <text evidence="3">Homodimer.</text>
</comment>
<dbReference type="Proteomes" id="UP000438699">
    <property type="component" value="Unassembled WGS sequence"/>
</dbReference>
<feature type="binding site" evidence="12">
    <location>
        <position position="95"/>
    </location>
    <ligand>
        <name>Zn(2+)</name>
        <dbReference type="ChEBI" id="CHEBI:29105"/>
    </ligand>
</feature>
<evidence type="ECO:0000256" key="10">
    <source>
        <dbReference type="ARBA" id="ARBA00023125"/>
    </source>
</evidence>
<comment type="cofactor">
    <cofactor evidence="12">
        <name>Zn(2+)</name>
        <dbReference type="ChEBI" id="CHEBI:29105"/>
    </cofactor>
    <text evidence="12">Binds 1 zinc ion per subunit.</text>
</comment>
<dbReference type="GO" id="GO:0045892">
    <property type="term" value="P:negative regulation of DNA-templated transcription"/>
    <property type="evidence" value="ECO:0007669"/>
    <property type="project" value="TreeGrafter"/>
</dbReference>
<gene>
    <name evidence="14" type="ORF">F8A88_15595</name>
</gene>
<proteinExistence type="inferred from homology"/>
<dbReference type="PANTHER" id="PTHR33202:SF2">
    <property type="entry name" value="FERRIC UPTAKE REGULATION PROTEIN"/>
    <property type="match status" value="1"/>
</dbReference>
<dbReference type="AlphaFoldDB" id="A0A6N6MYJ4"/>
<keyword evidence="9" id="KW-0805">Transcription regulation</keyword>
<feature type="binding site" evidence="12">
    <location>
        <position position="135"/>
    </location>
    <ligand>
        <name>Zn(2+)</name>
        <dbReference type="ChEBI" id="CHEBI:29105"/>
    </ligand>
</feature>
<dbReference type="Pfam" id="PF01475">
    <property type="entry name" value="FUR"/>
    <property type="match status" value="1"/>
</dbReference>
<evidence type="ECO:0000313" key="15">
    <source>
        <dbReference type="Proteomes" id="UP000438699"/>
    </source>
</evidence>
<evidence type="ECO:0000256" key="4">
    <source>
        <dbReference type="ARBA" id="ARBA00020910"/>
    </source>
</evidence>
<evidence type="ECO:0000256" key="8">
    <source>
        <dbReference type="ARBA" id="ARBA00022833"/>
    </source>
</evidence>
<evidence type="ECO:0000313" key="14">
    <source>
        <dbReference type="EMBL" id="KAB1437265.1"/>
    </source>
</evidence>
<dbReference type="InterPro" id="IPR036390">
    <property type="entry name" value="WH_DNA-bd_sf"/>
</dbReference>
<feature type="binding site" evidence="12">
    <location>
        <position position="138"/>
    </location>
    <ligand>
        <name>Zn(2+)</name>
        <dbReference type="ChEBI" id="CHEBI:29105"/>
    </ligand>
</feature>
<dbReference type="GO" id="GO:0008270">
    <property type="term" value="F:zinc ion binding"/>
    <property type="evidence" value="ECO:0007669"/>
    <property type="project" value="TreeGrafter"/>
</dbReference>
<evidence type="ECO:0000256" key="11">
    <source>
        <dbReference type="ARBA" id="ARBA00023163"/>
    </source>
</evidence>
<dbReference type="GO" id="GO:0003700">
    <property type="term" value="F:DNA-binding transcription factor activity"/>
    <property type="evidence" value="ECO:0007669"/>
    <property type="project" value="InterPro"/>
</dbReference>
<evidence type="ECO:0000256" key="12">
    <source>
        <dbReference type="PIRSR" id="PIRSR602481-1"/>
    </source>
</evidence>
<keyword evidence="11" id="KW-0804">Transcription</keyword>
<feature type="binding site" evidence="12">
    <location>
        <position position="98"/>
    </location>
    <ligand>
        <name>Zn(2+)</name>
        <dbReference type="ChEBI" id="CHEBI:29105"/>
    </ligand>
</feature>
<evidence type="ECO:0000256" key="1">
    <source>
        <dbReference type="ARBA" id="ARBA00004496"/>
    </source>
</evidence>
<comment type="cofactor">
    <cofactor evidence="13">
        <name>Mn(2+)</name>
        <dbReference type="ChEBI" id="CHEBI:29035"/>
    </cofactor>
    <cofactor evidence="13">
        <name>Fe(2+)</name>
        <dbReference type="ChEBI" id="CHEBI:29033"/>
    </cofactor>
    <text evidence="13">Binds 1 Mn(2+) or Fe(2+) ion per subunit.</text>
</comment>
<feature type="binding site" evidence="13">
    <location>
        <position position="110"/>
    </location>
    <ligand>
        <name>Fe cation</name>
        <dbReference type="ChEBI" id="CHEBI:24875"/>
    </ligand>
</feature>
<keyword evidence="6" id="KW-0678">Repressor</keyword>
<comment type="caution">
    <text evidence="14">The sequence shown here is derived from an EMBL/GenBank/DDBJ whole genome shotgun (WGS) entry which is preliminary data.</text>
</comment>
<dbReference type="InterPro" id="IPR043135">
    <property type="entry name" value="Fur_C"/>
</dbReference>
<dbReference type="OrthoDB" id="5456385at2"/>